<name>A0A1I3HM04_9FIRM</name>
<dbReference type="Pfam" id="PF00480">
    <property type="entry name" value="ROK"/>
    <property type="match status" value="1"/>
</dbReference>
<dbReference type="STRING" id="69895.SAMN05192551_11413"/>
<protein>
    <submittedName>
        <fullName evidence="4">Sugar kinase of the NBD/HSP70 family, may contain an N-terminal HTH domain</fullName>
    </submittedName>
</protein>
<evidence type="ECO:0000256" key="2">
    <source>
        <dbReference type="ARBA" id="ARBA00006479"/>
    </source>
</evidence>
<dbReference type="GO" id="GO:0016301">
    <property type="term" value="F:kinase activity"/>
    <property type="evidence" value="ECO:0007669"/>
    <property type="project" value="UniProtKB-KW"/>
</dbReference>
<dbReference type="InterPro" id="IPR036390">
    <property type="entry name" value="WH_DNA-bd_sf"/>
</dbReference>
<proteinExistence type="inferred from homology"/>
<dbReference type="SUPFAM" id="SSF46785">
    <property type="entry name" value="Winged helix' DNA-binding domain"/>
    <property type="match status" value="1"/>
</dbReference>
<evidence type="ECO:0000256" key="3">
    <source>
        <dbReference type="ARBA" id="ARBA00022629"/>
    </source>
</evidence>
<dbReference type="EMBL" id="FOQA01000014">
    <property type="protein sequence ID" value="SFI36775.1"/>
    <property type="molecule type" value="Genomic_DNA"/>
</dbReference>
<dbReference type="InterPro" id="IPR049874">
    <property type="entry name" value="ROK_cs"/>
</dbReference>
<dbReference type="InterPro" id="IPR000600">
    <property type="entry name" value="ROK"/>
</dbReference>
<comment type="function">
    <text evidence="1">Transcriptional repressor of xylose-utilizing enzymes.</text>
</comment>
<dbReference type="OrthoDB" id="9796533at2"/>
<dbReference type="GO" id="GO:0042732">
    <property type="term" value="P:D-xylose metabolic process"/>
    <property type="evidence" value="ECO:0007669"/>
    <property type="project" value="UniProtKB-KW"/>
</dbReference>
<sequence length="389" mass="43743">MQKPPSSLAEMKIENLKTVFCLIQNNPGITRVELTEKTQVTSMSVTRMVALLKEANLIVESDPMTHKQGRPAKHLYVQRETAHFLVAYLDVDAIVMAVINLNNEIIVQETIKATELSNMKSYVHAVEAVYQDWIKEKRVKRDHQKKIVFICPGIIDTLKGEVVLSTQLGWKNEKMAALVHATFGQEVILGNDVKSALLGEVFCEETNKEANIAYMDIGYGVGVALLINGILLRGTNNSAGEIGHITIDYNGAKCQCGRKGCLDTVLNIEALIRKAREGNREIHKVEDIVEGYRQNQPWATGLMEDVSRYFSIAINNIIYAYDPDKIVVGGKLIQWFPEFLEIVTASKDFEIYSESIENIKIEKGRQQERAYLLGGALEAQKQLLEDIFR</sequence>
<comment type="similarity">
    <text evidence="2">Belongs to the ROK (NagC/XylR) family.</text>
</comment>
<accession>A0A1I3HM04</accession>
<dbReference type="Gene3D" id="3.30.420.40">
    <property type="match status" value="2"/>
</dbReference>
<gene>
    <name evidence="4" type="ORF">SAMN05192551_11413</name>
</gene>
<dbReference type="PANTHER" id="PTHR18964:SF149">
    <property type="entry name" value="BIFUNCTIONAL UDP-N-ACETYLGLUCOSAMINE 2-EPIMERASE_N-ACETYLMANNOSAMINE KINASE"/>
    <property type="match status" value="1"/>
</dbReference>
<dbReference type="PROSITE" id="PS01125">
    <property type="entry name" value="ROK"/>
    <property type="match status" value="1"/>
</dbReference>
<keyword evidence="4" id="KW-0808">Transferase</keyword>
<reference evidence="5" key="1">
    <citation type="submission" date="2016-10" db="EMBL/GenBank/DDBJ databases">
        <authorList>
            <person name="Varghese N."/>
            <person name="Submissions S."/>
        </authorList>
    </citation>
    <scope>NUCLEOTIDE SEQUENCE [LARGE SCALE GENOMIC DNA]</scope>
    <source>
        <strain evidence="5">Z-7934</strain>
    </source>
</reference>
<dbReference type="Gene3D" id="1.10.10.10">
    <property type="entry name" value="Winged helix-like DNA-binding domain superfamily/Winged helix DNA-binding domain"/>
    <property type="match status" value="1"/>
</dbReference>
<dbReference type="InterPro" id="IPR043129">
    <property type="entry name" value="ATPase_NBD"/>
</dbReference>
<keyword evidence="4" id="KW-0418">Kinase</keyword>
<dbReference type="Proteomes" id="UP000199287">
    <property type="component" value="Unassembled WGS sequence"/>
</dbReference>
<dbReference type="PANTHER" id="PTHR18964">
    <property type="entry name" value="ROK (REPRESSOR, ORF, KINASE) FAMILY"/>
    <property type="match status" value="1"/>
</dbReference>
<dbReference type="RefSeq" id="WP_093373780.1">
    <property type="nucleotide sequence ID" value="NZ_FOQA01000014.1"/>
</dbReference>
<evidence type="ECO:0000256" key="1">
    <source>
        <dbReference type="ARBA" id="ARBA00002486"/>
    </source>
</evidence>
<dbReference type="InterPro" id="IPR036388">
    <property type="entry name" value="WH-like_DNA-bd_sf"/>
</dbReference>
<keyword evidence="3" id="KW-0119">Carbohydrate metabolism</keyword>
<dbReference type="AlphaFoldDB" id="A0A1I3HM04"/>
<keyword evidence="5" id="KW-1185">Reference proteome</keyword>
<evidence type="ECO:0000313" key="4">
    <source>
        <dbReference type="EMBL" id="SFI36775.1"/>
    </source>
</evidence>
<dbReference type="SUPFAM" id="SSF53067">
    <property type="entry name" value="Actin-like ATPase domain"/>
    <property type="match status" value="2"/>
</dbReference>
<evidence type="ECO:0000313" key="5">
    <source>
        <dbReference type="Proteomes" id="UP000199287"/>
    </source>
</evidence>
<keyword evidence="3" id="KW-0859">Xylose metabolism</keyword>
<organism evidence="4 5">
    <name type="scientific">Tindallia magadiensis</name>
    <dbReference type="NCBI Taxonomy" id="69895"/>
    <lineage>
        <taxon>Bacteria</taxon>
        <taxon>Bacillati</taxon>
        <taxon>Bacillota</taxon>
        <taxon>Clostridia</taxon>
        <taxon>Peptostreptococcales</taxon>
        <taxon>Tindalliaceae</taxon>
        <taxon>Tindallia</taxon>
    </lineage>
</organism>